<proteinExistence type="predicted"/>
<dbReference type="OrthoDB" id="8911932at2"/>
<evidence type="ECO:0000313" key="3">
    <source>
        <dbReference type="Proteomes" id="UP000307956"/>
    </source>
</evidence>
<dbReference type="RefSeq" id="WP_136383470.1">
    <property type="nucleotide sequence ID" value="NZ_SSOD01000002.1"/>
</dbReference>
<organism evidence="2 3">
    <name type="scientific">Pseudothauera rhizosphaerae</name>
    <dbReference type="NCBI Taxonomy" id="2565932"/>
    <lineage>
        <taxon>Bacteria</taxon>
        <taxon>Pseudomonadati</taxon>
        <taxon>Pseudomonadota</taxon>
        <taxon>Betaproteobacteria</taxon>
        <taxon>Rhodocyclales</taxon>
        <taxon>Zoogloeaceae</taxon>
        <taxon>Pseudothauera</taxon>
    </lineage>
</organism>
<dbReference type="AlphaFoldDB" id="A0A4S4AWB4"/>
<dbReference type="EMBL" id="SSOD01000002">
    <property type="protein sequence ID" value="THF64281.1"/>
    <property type="molecule type" value="Genomic_DNA"/>
</dbReference>
<keyword evidence="3" id="KW-1185">Reference proteome</keyword>
<sequence length="92" mass="9955">MSSVIPQTPANYDSTRVIERPDGFYWQDRDSGEEFGPFATLLEAVADMEAVGNGVEVGESLEEAEDEVGIADWIDPDTGLPAEGGVPRTEDH</sequence>
<evidence type="ECO:0000256" key="1">
    <source>
        <dbReference type="SAM" id="MobiDB-lite"/>
    </source>
</evidence>
<accession>A0A4S4AWB4</accession>
<gene>
    <name evidence="2" type="ORF">E6O51_02905</name>
</gene>
<dbReference type="Proteomes" id="UP000307956">
    <property type="component" value="Unassembled WGS sequence"/>
</dbReference>
<protein>
    <submittedName>
        <fullName evidence="2">Uncharacterized protein</fullName>
    </submittedName>
</protein>
<comment type="caution">
    <text evidence="2">The sequence shown here is derived from an EMBL/GenBank/DDBJ whole genome shotgun (WGS) entry which is preliminary data.</text>
</comment>
<name>A0A4S4AWB4_9RHOO</name>
<evidence type="ECO:0000313" key="2">
    <source>
        <dbReference type="EMBL" id="THF64281.1"/>
    </source>
</evidence>
<feature type="region of interest" description="Disordered" evidence="1">
    <location>
        <begin position="71"/>
        <end position="92"/>
    </location>
</feature>
<reference evidence="2 3" key="1">
    <citation type="submission" date="2019-04" db="EMBL/GenBank/DDBJ databases">
        <title>Azoarcus rhizosphaerae sp. nov. isolated from rhizosphere of Ficus religiosa.</title>
        <authorList>
            <person name="Lin S.-Y."/>
            <person name="Hameed A."/>
            <person name="Hsu Y.-H."/>
            <person name="Young C.-C."/>
        </authorList>
    </citation>
    <scope>NUCLEOTIDE SEQUENCE [LARGE SCALE GENOMIC DNA]</scope>
    <source>
        <strain evidence="2 3">CC-YHH848</strain>
    </source>
</reference>